<reference evidence="14" key="2">
    <citation type="submission" date="2025-08" db="UniProtKB">
        <authorList>
            <consortium name="Ensembl"/>
        </authorList>
    </citation>
    <scope>IDENTIFICATION</scope>
</reference>
<dbReference type="PANTHER" id="PTHR24100">
    <property type="entry name" value="BUTYROPHILIN"/>
    <property type="match status" value="1"/>
</dbReference>
<dbReference type="Gene3D" id="2.60.40.10">
    <property type="entry name" value="Immunoglobulins"/>
    <property type="match status" value="2"/>
</dbReference>
<evidence type="ECO:0000313" key="15">
    <source>
        <dbReference type="Proteomes" id="UP000472265"/>
    </source>
</evidence>
<dbReference type="FunFam" id="2.60.40.10:FF:000088">
    <property type="entry name" value="Butyrophilin subfamily 1 member A1"/>
    <property type="match status" value="1"/>
</dbReference>
<evidence type="ECO:0000256" key="5">
    <source>
        <dbReference type="ARBA" id="ARBA00023136"/>
    </source>
</evidence>
<feature type="compositionally biased region" description="Polar residues" evidence="10">
    <location>
        <begin position="439"/>
        <end position="452"/>
    </location>
</feature>
<dbReference type="InterPro" id="IPR007110">
    <property type="entry name" value="Ig-like_dom"/>
</dbReference>
<proteinExistence type="inferred from homology"/>
<dbReference type="InterPro" id="IPR036179">
    <property type="entry name" value="Ig-like_dom_sf"/>
</dbReference>
<dbReference type="GeneTree" id="ENSGT01050000244843"/>
<keyword evidence="4 11" id="KW-1133">Transmembrane helix</keyword>
<dbReference type="SMART" id="SM00409">
    <property type="entry name" value="IG"/>
    <property type="match status" value="2"/>
</dbReference>
<feature type="chain" id="PRO_5025683519" description="Ig-like domain-containing protein" evidence="12">
    <location>
        <begin position="27"/>
        <end position="681"/>
    </location>
</feature>
<dbReference type="PANTHER" id="PTHR24100:SF151">
    <property type="entry name" value="ICOS LIGAND"/>
    <property type="match status" value="1"/>
</dbReference>
<keyword evidence="2 11" id="KW-0812">Transmembrane</keyword>
<keyword evidence="6" id="KW-1015">Disulfide bond</keyword>
<feature type="compositionally biased region" description="Acidic residues" evidence="10">
    <location>
        <begin position="399"/>
        <end position="409"/>
    </location>
</feature>
<comment type="subcellular location">
    <subcellularLocation>
        <location evidence="1">Membrane</location>
    </subcellularLocation>
</comment>
<dbReference type="InterPro" id="IPR013106">
    <property type="entry name" value="Ig_V-set"/>
</dbReference>
<keyword evidence="15" id="KW-1185">Reference proteome</keyword>
<feature type="signal peptide" evidence="12">
    <location>
        <begin position="1"/>
        <end position="26"/>
    </location>
</feature>
<evidence type="ECO:0000256" key="1">
    <source>
        <dbReference type="ARBA" id="ARBA00004370"/>
    </source>
</evidence>
<dbReference type="AlphaFoldDB" id="A0A671TPD4"/>
<name>A0A671TPD4_SPAAU</name>
<dbReference type="FunFam" id="2.60.40.10:FF:000142">
    <property type="entry name" value="V-set domain-containing T-cell activation inhibitor 1"/>
    <property type="match status" value="1"/>
</dbReference>
<feature type="compositionally biased region" description="Polar residues" evidence="10">
    <location>
        <begin position="416"/>
        <end position="429"/>
    </location>
</feature>
<dbReference type="GO" id="GO:0050852">
    <property type="term" value="P:T cell receptor signaling pathway"/>
    <property type="evidence" value="ECO:0007669"/>
    <property type="project" value="TreeGrafter"/>
</dbReference>
<evidence type="ECO:0000256" key="6">
    <source>
        <dbReference type="ARBA" id="ARBA00023157"/>
    </source>
</evidence>
<protein>
    <recommendedName>
        <fullName evidence="13">Ig-like domain-containing protein</fullName>
    </recommendedName>
</protein>
<keyword evidence="3 12" id="KW-0732">Signal</keyword>
<evidence type="ECO:0000256" key="12">
    <source>
        <dbReference type="SAM" id="SignalP"/>
    </source>
</evidence>
<reference evidence="14" key="3">
    <citation type="submission" date="2025-09" db="UniProtKB">
        <authorList>
            <consortium name="Ensembl"/>
        </authorList>
    </citation>
    <scope>IDENTIFICATION</scope>
</reference>
<dbReference type="GO" id="GO:0005102">
    <property type="term" value="F:signaling receptor binding"/>
    <property type="evidence" value="ECO:0007669"/>
    <property type="project" value="TreeGrafter"/>
</dbReference>
<evidence type="ECO:0000259" key="13">
    <source>
        <dbReference type="PROSITE" id="PS50835"/>
    </source>
</evidence>
<keyword evidence="7" id="KW-0325">Glycoprotein</keyword>
<evidence type="ECO:0000256" key="7">
    <source>
        <dbReference type="ARBA" id="ARBA00023180"/>
    </source>
</evidence>
<dbReference type="GO" id="GO:0042110">
    <property type="term" value="P:T cell activation"/>
    <property type="evidence" value="ECO:0007669"/>
    <property type="project" value="UniProtKB-ARBA"/>
</dbReference>
<feature type="compositionally biased region" description="Polar residues" evidence="10">
    <location>
        <begin position="365"/>
        <end position="389"/>
    </location>
</feature>
<evidence type="ECO:0000256" key="2">
    <source>
        <dbReference type="ARBA" id="ARBA00022692"/>
    </source>
</evidence>
<feature type="transmembrane region" description="Helical" evidence="11">
    <location>
        <begin position="243"/>
        <end position="264"/>
    </location>
</feature>
<sequence length="681" mass="76606">MAFGDLTLLRFHHVIVFLLLFQSHRGQLQVIGPSQPVVALVGDDVTLPCRLEPATDASDMRLEWARPDLSPGFVYVRAKGQERVAHRQPSYRGRTSVSIDRLKDGDVSLKLATVKVSDEGTYRCLFPELGRAAFINLIVGAASSPVVQKTKNSSRVVLQCESTGWYPEPEVFWLDGEGNLLSAGPTETVRGPDDLYTVSSRVTVEKRHSNSFTCRVQQNSTNQTRETLIHVPGRTSNVHELSLLQITVIIPHTFLFCFITDDFFAGPSGSSSSLPVIVGLILCIMFVLVAAAAVVVWKWRQNKIRNKKQREDEEGGNSPELKLLMGGDTDGKQPTEETETVNNVDEFRGEPGQTETDEETLQQEANNAQCADSEGTELQFTQEAGGQTTRETETGLDQSQEETETEAVTETDSLHPVSTNLNNKPTETVTMVEERQKDNNQQTADETEAQSLTEEDKHGEQQTAERETLRDREKEHLKKKLKMKEREVEKLDRYIYRYEGQMKDKEKPINEVKQQLEEVKRQTEETLDVKKEDLQEQLDKFEKLQEDIKNKETVARQNNLKATNEKEEIIMKLNELEMQKNQSDPADSLITGLTSVTLRPISTGYVSAALRLRHASGANTFHFSQCVNLHQVRCAAYPLRPSSGSPAPSGTDTQDSYIWRMPECDTAIQLNLAPSRQEVKR</sequence>
<dbReference type="Ensembl" id="ENSSAUT00010003403.1">
    <property type="protein sequence ID" value="ENSSAUP00010003145.1"/>
    <property type="gene ID" value="ENSSAUG00010001653.1"/>
</dbReference>
<dbReference type="SUPFAM" id="SSF48726">
    <property type="entry name" value="Immunoglobulin"/>
    <property type="match status" value="2"/>
</dbReference>
<dbReference type="GO" id="GO:0009897">
    <property type="term" value="C:external side of plasma membrane"/>
    <property type="evidence" value="ECO:0007669"/>
    <property type="project" value="TreeGrafter"/>
</dbReference>
<keyword evidence="8" id="KW-0393">Immunoglobulin domain</keyword>
<feature type="domain" description="Ig-like" evidence="13">
    <location>
        <begin position="127"/>
        <end position="230"/>
    </location>
</feature>
<evidence type="ECO:0000256" key="4">
    <source>
        <dbReference type="ARBA" id="ARBA00022989"/>
    </source>
</evidence>
<dbReference type="InterPro" id="IPR013783">
    <property type="entry name" value="Ig-like_fold"/>
</dbReference>
<dbReference type="InterPro" id="IPR053896">
    <property type="entry name" value="BTN3A2-like_Ig-C"/>
</dbReference>
<evidence type="ECO:0000256" key="9">
    <source>
        <dbReference type="ARBA" id="ARBA00038221"/>
    </source>
</evidence>
<dbReference type="InterPro" id="IPR050504">
    <property type="entry name" value="IgSF_BTN/MOG"/>
</dbReference>
<dbReference type="GO" id="GO:1903037">
    <property type="term" value="P:regulation of leukocyte cell-cell adhesion"/>
    <property type="evidence" value="ECO:0007669"/>
    <property type="project" value="UniProtKB-ARBA"/>
</dbReference>
<dbReference type="InterPro" id="IPR003597">
    <property type="entry name" value="Ig_C1-set"/>
</dbReference>
<evidence type="ECO:0000256" key="3">
    <source>
        <dbReference type="ARBA" id="ARBA00022729"/>
    </source>
</evidence>
<dbReference type="GO" id="GO:0001817">
    <property type="term" value="P:regulation of cytokine production"/>
    <property type="evidence" value="ECO:0007669"/>
    <property type="project" value="TreeGrafter"/>
</dbReference>
<dbReference type="Pfam" id="PF07686">
    <property type="entry name" value="V-set"/>
    <property type="match status" value="1"/>
</dbReference>
<accession>A0A671TPD4</accession>
<dbReference type="Proteomes" id="UP000472265">
    <property type="component" value="Chromosome 10"/>
</dbReference>
<feature type="transmembrane region" description="Helical" evidence="11">
    <location>
        <begin position="276"/>
        <end position="297"/>
    </location>
</feature>
<dbReference type="SMART" id="SM00406">
    <property type="entry name" value="IGv"/>
    <property type="match status" value="1"/>
</dbReference>
<evidence type="ECO:0000313" key="14">
    <source>
        <dbReference type="Ensembl" id="ENSSAUP00010003145.1"/>
    </source>
</evidence>
<feature type="compositionally biased region" description="Basic and acidic residues" evidence="10">
    <location>
        <begin position="454"/>
        <end position="476"/>
    </location>
</feature>
<comment type="similarity">
    <text evidence="9">Belongs to the SKINT family.</text>
</comment>
<keyword evidence="5 11" id="KW-0472">Membrane</keyword>
<evidence type="ECO:0000256" key="8">
    <source>
        <dbReference type="ARBA" id="ARBA00023319"/>
    </source>
</evidence>
<feature type="region of interest" description="Disordered" evidence="10">
    <location>
        <begin position="305"/>
        <end position="481"/>
    </location>
</feature>
<evidence type="ECO:0000256" key="10">
    <source>
        <dbReference type="SAM" id="MobiDB-lite"/>
    </source>
</evidence>
<dbReference type="InterPro" id="IPR003599">
    <property type="entry name" value="Ig_sub"/>
</dbReference>
<organism evidence="14 15">
    <name type="scientific">Sparus aurata</name>
    <name type="common">Gilthead sea bream</name>
    <dbReference type="NCBI Taxonomy" id="8175"/>
    <lineage>
        <taxon>Eukaryota</taxon>
        <taxon>Metazoa</taxon>
        <taxon>Chordata</taxon>
        <taxon>Craniata</taxon>
        <taxon>Vertebrata</taxon>
        <taxon>Euteleostomi</taxon>
        <taxon>Actinopterygii</taxon>
        <taxon>Neopterygii</taxon>
        <taxon>Teleostei</taxon>
        <taxon>Neoteleostei</taxon>
        <taxon>Acanthomorphata</taxon>
        <taxon>Eupercaria</taxon>
        <taxon>Spariformes</taxon>
        <taxon>Sparidae</taxon>
        <taxon>Sparus</taxon>
    </lineage>
</organism>
<reference evidence="14" key="1">
    <citation type="submission" date="2021-04" db="EMBL/GenBank/DDBJ databases">
        <authorList>
            <consortium name="Wellcome Sanger Institute Data Sharing"/>
        </authorList>
    </citation>
    <scope>NUCLEOTIDE SEQUENCE [LARGE SCALE GENOMIC DNA]</scope>
</reference>
<dbReference type="Pfam" id="PF22705">
    <property type="entry name" value="C2-set_3"/>
    <property type="match status" value="1"/>
</dbReference>
<dbReference type="SMART" id="SM00407">
    <property type="entry name" value="IGc1"/>
    <property type="match status" value="1"/>
</dbReference>
<feature type="domain" description="Ig-like" evidence="13">
    <location>
        <begin position="42"/>
        <end position="124"/>
    </location>
</feature>
<dbReference type="GO" id="GO:0050863">
    <property type="term" value="P:regulation of T cell activation"/>
    <property type="evidence" value="ECO:0007669"/>
    <property type="project" value="UniProtKB-ARBA"/>
</dbReference>
<evidence type="ECO:0000256" key="11">
    <source>
        <dbReference type="SAM" id="Phobius"/>
    </source>
</evidence>
<dbReference type="PROSITE" id="PS50835">
    <property type="entry name" value="IG_LIKE"/>
    <property type="match status" value="2"/>
</dbReference>